<feature type="transmembrane region" description="Helical" evidence="1">
    <location>
        <begin position="21"/>
        <end position="37"/>
    </location>
</feature>
<evidence type="ECO:0000313" key="2">
    <source>
        <dbReference type="EMBL" id="MDF0715652.1"/>
    </source>
</evidence>
<accession>A0ABT5XWT8</accession>
<keyword evidence="1" id="KW-0472">Membrane</keyword>
<feature type="transmembrane region" description="Helical" evidence="1">
    <location>
        <begin position="43"/>
        <end position="65"/>
    </location>
</feature>
<reference evidence="2 3" key="1">
    <citation type="submission" date="2023-03" db="EMBL/GenBank/DDBJ databases">
        <title>Muricauda XX sp. nov. and Muricauda XXX sp. nov., two novel species isolated from Okinawa Trough.</title>
        <authorList>
            <person name="Cao W."/>
            <person name="Deng X."/>
        </authorList>
    </citation>
    <scope>NUCLEOTIDE SEQUENCE [LARGE SCALE GENOMIC DNA]</scope>
    <source>
        <strain evidence="2 3">334s03</strain>
    </source>
</reference>
<dbReference type="Proteomes" id="UP001221366">
    <property type="component" value="Unassembled WGS sequence"/>
</dbReference>
<sequence length="159" mass="18020">MNDSNNGISSFLKRINLLHKAIMASPILVGIVVYQLADNPYLLILHAWDILLAFVICTIVLGIYLSDLIFRKYLLGISTDLSLPKKLEKFQTVFLLKMILLEMPSLISAAVFYLTQNQLYLMIIGGMVVYMILQSPKKESIIRALDLRGKDKVKFNQAN</sequence>
<protein>
    <submittedName>
        <fullName evidence="2">Uncharacterized protein</fullName>
    </submittedName>
</protein>
<dbReference type="RefSeq" id="WP_275614897.1">
    <property type="nucleotide sequence ID" value="NZ_JARFVB010000002.1"/>
</dbReference>
<evidence type="ECO:0000313" key="3">
    <source>
        <dbReference type="Proteomes" id="UP001221366"/>
    </source>
</evidence>
<keyword evidence="1" id="KW-1133">Transmembrane helix</keyword>
<organism evidence="2 3">
    <name type="scientific">Flagellimonas yonaguniensis</name>
    <dbReference type="NCBI Taxonomy" id="3031325"/>
    <lineage>
        <taxon>Bacteria</taxon>
        <taxon>Pseudomonadati</taxon>
        <taxon>Bacteroidota</taxon>
        <taxon>Flavobacteriia</taxon>
        <taxon>Flavobacteriales</taxon>
        <taxon>Flavobacteriaceae</taxon>
        <taxon>Flagellimonas</taxon>
    </lineage>
</organism>
<name>A0ABT5XWT8_9FLAO</name>
<gene>
    <name evidence="2" type="ORF">PY092_05795</name>
</gene>
<comment type="caution">
    <text evidence="2">The sequence shown here is derived from an EMBL/GenBank/DDBJ whole genome shotgun (WGS) entry which is preliminary data.</text>
</comment>
<feature type="transmembrane region" description="Helical" evidence="1">
    <location>
        <begin position="119"/>
        <end position="135"/>
    </location>
</feature>
<keyword evidence="3" id="KW-1185">Reference proteome</keyword>
<dbReference type="EMBL" id="JARFVB010000002">
    <property type="protein sequence ID" value="MDF0715652.1"/>
    <property type="molecule type" value="Genomic_DNA"/>
</dbReference>
<evidence type="ECO:0000256" key="1">
    <source>
        <dbReference type="SAM" id="Phobius"/>
    </source>
</evidence>
<proteinExistence type="predicted"/>
<keyword evidence="1" id="KW-0812">Transmembrane</keyword>